<name>A0ABP6S5R4_9ACTN</name>
<evidence type="ECO:0000313" key="2">
    <source>
        <dbReference type="Proteomes" id="UP001499990"/>
    </source>
</evidence>
<dbReference type="Proteomes" id="UP001499990">
    <property type="component" value="Unassembled WGS sequence"/>
</dbReference>
<proteinExistence type="predicted"/>
<keyword evidence="2" id="KW-1185">Reference proteome</keyword>
<organism evidence="1 2">
    <name type="scientific">Streptomyces sannanensis</name>
    <dbReference type="NCBI Taxonomy" id="285536"/>
    <lineage>
        <taxon>Bacteria</taxon>
        <taxon>Bacillati</taxon>
        <taxon>Actinomycetota</taxon>
        <taxon>Actinomycetes</taxon>
        <taxon>Kitasatosporales</taxon>
        <taxon>Streptomycetaceae</taxon>
        <taxon>Streptomyces</taxon>
    </lineage>
</organism>
<dbReference type="RefSeq" id="WP_345034271.1">
    <property type="nucleotide sequence ID" value="NZ_BAAAYL010000001.1"/>
</dbReference>
<sequence length="51" mass="5033">MLAMFLGALFGALLLKAGLSLVLGVALTLLAAGAVVLWRLSVPGAGWAAAP</sequence>
<comment type="caution">
    <text evidence="1">The sequence shown here is derived from an EMBL/GenBank/DDBJ whole genome shotgun (WGS) entry which is preliminary data.</text>
</comment>
<protein>
    <submittedName>
        <fullName evidence="1">Uncharacterized protein</fullName>
    </submittedName>
</protein>
<evidence type="ECO:0000313" key="1">
    <source>
        <dbReference type="EMBL" id="GAA3368138.1"/>
    </source>
</evidence>
<accession>A0ABP6S5R4</accession>
<dbReference type="EMBL" id="BAAAYL010000001">
    <property type="protein sequence ID" value="GAA3368138.1"/>
    <property type="molecule type" value="Genomic_DNA"/>
</dbReference>
<reference evidence="2" key="1">
    <citation type="journal article" date="2019" name="Int. J. Syst. Evol. Microbiol.">
        <title>The Global Catalogue of Microorganisms (GCM) 10K type strain sequencing project: providing services to taxonomists for standard genome sequencing and annotation.</title>
        <authorList>
            <consortium name="The Broad Institute Genomics Platform"/>
            <consortium name="The Broad Institute Genome Sequencing Center for Infectious Disease"/>
            <person name="Wu L."/>
            <person name="Ma J."/>
        </authorList>
    </citation>
    <scope>NUCLEOTIDE SEQUENCE [LARGE SCALE GENOMIC DNA]</scope>
    <source>
        <strain evidence="2">JCM 9651</strain>
    </source>
</reference>
<gene>
    <name evidence="1" type="ORF">GCM10020367_05270</name>
</gene>